<dbReference type="GO" id="GO:0005886">
    <property type="term" value="C:plasma membrane"/>
    <property type="evidence" value="ECO:0007669"/>
    <property type="project" value="TreeGrafter"/>
</dbReference>
<organism evidence="7 8">
    <name type="scientific">Cyanobacterium stanieri (strain ATCC 29140 / PCC 7202)</name>
    <dbReference type="NCBI Taxonomy" id="292563"/>
    <lineage>
        <taxon>Bacteria</taxon>
        <taxon>Bacillati</taxon>
        <taxon>Cyanobacteriota</taxon>
        <taxon>Cyanophyceae</taxon>
        <taxon>Oscillatoriophycideae</taxon>
        <taxon>Chroococcales</taxon>
        <taxon>Geminocystaceae</taxon>
        <taxon>Cyanobacterium</taxon>
    </lineage>
</organism>
<comment type="similarity">
    <text evidence="2">Belongs to the UPF0014 family.</text>
</comment>
<dbReference type="AlphaFoldDB" id="K9YJ75"/>
<evidence type="ECO:0000256" key="5">
    <source>
        <dbReference type="ARBA" id="ARBA00023136"/>
    </source>
</evidence>
<dbReference type="EMBL" id="CP003940">
    <property type="protein sequence ID" value="AFZ46909.1"/>
    <property type="molecule type" value="Genomic_DNA"/>
</dbReference>
<sequence length="265" mass="29250">MDYIFLNYFQLVGAVLLILINVILSLWLRLGLEKSLLIASLRMVIQLLLIGYVLEWLFNLSDPWLVMAIALIMAAIAGVSAVNRTSRRFPSIYWRSLISVLISSFLITNLSVAGIIRVDPWYDPQYLIPLLGMILGNTLTGISLGLDKFMDNLLKNRHQVETLLSLGASRWEATHKEITSAITTGMIPTINSMMVMGLVSLPGMMTGQILAGATPLNAVRYQVVITFAIASASALGTLMIVLLAWIALTTPNHQLKIALLHHPQK</sequence>
<keyword evidence="3 6" id="KW-0812">Transmembrane</keyword>
<feature type="transmembrane region" description="Helical" evidence="6">
    <location>
        <begin position="223"/>
        <end position="248"/>
    </location>
</feature>
<feature type="transmembrane region" description="Helical" evidence="6">
    <location>
        <begin position="6"/>
        <end position="28"/>
    </location>
</feature>
<evidence type="ECO:0000256" key="3">
    <source>
        <dbReference type="ARBA" id="ARBA00022692"/>
    </source>
</evidence>
<evidence type="ECO:0000256" key="2">
    <source>
        <dbReference type="ARBA" id="ARBA00005268"/>
    </source>
</evidence>
<dbReference type="PANTHER" id="PTHR30028:SF0">
    <property type="entry name" value="PROTEIN ALUMINUM SENSITIVE 3"/>
    <property type="match status" value="1"/>
</dbReference>
<evidence type="ECO:0000256" key="4">
    <source>
        <dbReference type="ARBA" id="ARBA00022989"/>
    </source>
</evidence>
<dbReference type="PANTHER" id="PTHR30028">
    <property type="entry name" value="UPF0014 INNER MEMBRANE PROTEIN YBBM-RELATED"/>
    <property type="match status" value="1"/>
</dbReference>
<dbReference type="eggNOG" id="COG0390">
    <property type="taxonomic scope" value="Bacteria"/>
</dbReference>
<feature type="transmembrane region" description="Helical" evidence="6">
    <location>
        <begin position="94"/>
        <end position="116"/>
    </location>
</feature>
<protein>
    <recommendedName>
        <fullName evidence="9">Iron export ABC transporter permease subunit FetB</fullName>
    </recommendedName>
</protein>
<feature type="transmembrane region" description="Helical" evidence="6">
    <location>
        <begin position="128"/>
        <end position="146"/>
    </location>
</feature>
<accession>K9YJ75</accession>
<reference evidence="8" key="1">
    <citation type="journal article" date="2013" name="Proc. Natl. Acad. Sci. U.S.A.">
        <title>Improving the coverage of the cyanobacterial phylum using diversity-driven genome sequencing.</title>
        <authorList>
            <person name="Shih P.M."/>
            <person name="Wu D."/>
            <person name="Latifi A."/>
            <person name="Axen S.D."/>
            <person name="Fewer D.P."/>
            <person name="Talla E."/>
            <person name="Calteau A."/>
            <person name="Cai F."/>
            <person name="Tandeau de Marsac N."/>
            <person name="Rippka R."/>
            <person name="Herdman M."/>
            <person name="Sivonen K."/>
            <person name="Coursin T."/>
            <person name="Laurent T."/>
            <person name="Goodwin L."/>
            <person name="Nolan M."/>
            <person name="Davenport K.W."/>
            <person name="Han C.S."/>
            <person name="Rubin E.M."/>
            <person name="Eisen J.A."/>
            <person name="Woyke T."/>
            <person name="Gugger M."/>
            <person name="Kerfeld C.A."/>
        </authorList>
    </citation>
    <scope>NUCLEOTIDE SEQUENCE [LARGE SCALE GENOMIC DNA]</scope>
    <source>
        <strain evidence="8">ATCC 29140 / PCC 7202</strain>
    </source>
</reference>
<dbReference type="STRING" id="292563.Cyast_0937"/>
<proteinExistence type="inferred from homology"/>
<keyword evidence="8" id="KW-1185">Reference proteome</keyword>
<evidence type="ECO:0000256" key="6">
    <source>
        <dbReference type="SAM" id="Phobius"/>
    </source>
</evidence>
<feature type="transmembrane region" description="Helical" evidence="6">
    <location>
        <begin position="35"/>
        <end position="58"/>
    </location>
</feature>
<dbReference type="InterPro" id="IPR005226">
    <property type="entry name" value="UPF0014_fam"/>
</dbReference>
<dbReference type="Pfam" id="PF03649">
    <property type="entry name" value="UPF0014"/>
    <property type="match status" value="1"/>
</dbReference>
<evidence type="ECO:0000256" key="1">
    <source>
        <dbReference type="ARBA" id="ARBA00004141"/>
    </source>
</evidence>
<keyword evidence="4 6" id="KW-1133">Transmembrane helix</keyword>
<dbReference type="BioCyc" id="CSTA292563:G1353-944-MONOMER"/>
<dbReference type="HOGENOM" id="CLU_076147_1_1_3"/>
<evidence type="ECO:0000313" key="8">
    <source>
        <dbReference type="Proteomes" id="UP000010483"/>
    </source>
</evidence>
<feature type="transmembrane region" description="Helical" evidence="6">
    <location>
        <begin position="193"/>
        <end position="211"/>
    </location>
</feature>
<evidence type="ECO:0000313" key="7">
    <source>
        <dbReference type="EMBL" id="AFZ46909.1"/>
    </source>
</evidence>
<name>K9YJ75_CYASC</name>
<dbReference type="KEGG" id="csn:Cyast_0937"/>
<feature type="transmembrane region" description="Helical" evidence="6">
    <location>
        <begin position="64"/>
        <end position="82"/>
    </location>
</feature>
<dbReference type="Proteomes" id="UP000010483">
    <property type="component" value="Chromosome"/>
</dbReference>
<gene>
    <name evidence="7" type="ordered locus">Cyast_0937</name>
</gene>
<comment type="subcellular location">
    <subcellularLocation>
        <location evidence="1">Membrane</location>
        <topology evidence="1">Multi-pass membrane protein</topology>
    </subcellularLocation>
</comment>
<keyword evidence="5 6" id="KW-0472">Membrane</keyword>
<evidence type="ECO:0008006" key="9">
    <source>
        <dbReference type="Google" id="ProtNLM"/>
    </source>
</evidence>
<dbReference type="PATRIC" id="fig|292563.3.peg.983"/>